<evidence type="ECO:0000256" key="1">
    <source>
        <dbReference type="SAM" id="MobiDB-lite"/>
    </source>
</evidence>
<feature type="domain" description="F-box" evidence="2">
    <location>
        <begin position="79"/>
        <end position="129"/>
    </location>
</feature>
<dbReference type="Proteomes" id="UP001054902">
    <property type="component" value="Unassembled WGS sequence"/>
</dbReference>
<dbReference type="Gene3D" id="1.25.40.20">
    <property type="entry name" value="Ankyrin repeat-containing domain"/>
    <property type="match status" value="1"/>
</dbReference>
<dbReference type="PANTHER" id="PTHR46586:SF2">
    <property type="entry name" value="SWIM-TYPE DOMAIN-CONTAINING PROTEIN"/>
    <property type="match status" value="1"/>
</dbReference>
<accession>A0AAD3D0E9</accession>
<evidence type="ECO:0000259" key="2">
    <source>
        <dbReference type="PROSITE" id="PS50181"/>
    </source>
</evidence>
<feature type="compositionally biased region" description="Basic and acidic residues" evidence="1">
    <location>
        <begin position="10"/>
        <end position="19"/>
    </location>
</feature>
<keyword evidence="4" id="KW-1185">Reference proteome</keyword>
<dbReference type="SUPFAM" id="SSF48403">
    <property type="entry name" value="Ankyrin repeat"/>
    <property type="match status" value="1"/>
</dbReference>
<dbReference type="EMBL" id="BLLK01000049">
    <property type="protein sequence ID" value="GFH55541.1"/>
    <property type="molecule type" value="Genomic_DNA"/>
</dbReference>
<dbReference type="InterPro" id="IPR036770">
    <property type="entry name" value="Ankyrin_rpt-contain_sf"/>
</dbReference>
<dbReference type="InterPro" id="IPR052050">
    <property type="entry name" value="SecEffector_AnkRepeat"/>
</dbReference>
<reference evidence="3 4" key="1">
    <citation type="journal article" date="2021" name="Sci. Rep.">
        <title>The genome of the diatom Chaetoceros tenuissimus carries an ancient integrated fragment of an extant virus.</title>
        <authorList>
            <person name="Hongo Y."/>
            <person name="Kimura K."/>
            <person name="Takaki Y."/>
            <person name="Yoshida Y."/>
            <person name="Baba S."/>
            <person name="Kobayashi G."/>
            <person name="Nagasaki K."/>
            <person name="Hano T."/>
            <person name="Tomaru Y."/>
        </authorList>
    </citation>
    <scope>NUCLEOTIDE SEQUENCE [LARGE SCALE GENOMIC DNA]</scope>
    <source>
        <strain evidence="3 4">NIES-3715</strain>
    </source>
</reference>
<gene>
    <name evidence="3" type="ORF">CTEN210_12017</name>
</gene>
<evidence type="ECO:0000313" key="3">
    <source>
        <dbReference type="EMBL" id="GFH55541.1"/>
    </source>
</evidence>
<dbReference type="InterPro" id="IPR001810">
    <property type="entry name" value="F-box_dom"/>
</dbReference>
<evidence type="ECO:0000313" key="4">
    <source>
        <dbReference type="Proteomes" id="UP001054902"/>
    </source>
</evidence>
<organism evidence="3 4">
    <name type="scientific">Chaetoceros tenuissimus</name>
    <dbReference type="NCBI Taxonomy" id="426638"/>
    <lineage>
        <taxon>Eukaryota</taxon>
        <taxon>Sar</taxon>
        <taxon>Stramenopiles</taxon>
        <taxon>Ochrophyta</taxon>
        <taxon>Bacillariophyta</taxon>
        <taxon>Coscinodiscophyceae</taxon>
        <taxon>Chaetocerotophycidae</taxon>
        <taxon>Chaetocerotales</taxon>
        <taxon>Chaetocerotaceae</taxon>
        <taxon>Chaetoceros</taxon>
    </lineage>
</organism>
<comment type="caution">
    <text evidence="3">The sequence shown here is derived from an EMBL/GenBank/DDBJ whole genome shotgun (WGS) entry which is preliminary data.</text>
</comment>
<dbReference type="PANTHER" id="PTHR46586">
    <property type="entry name" value="ANKYRIN REPEAT-CONTAINING PROTEIN"/>
    <property type="match status" value="1"/>
</dbReference>
<proteinExistence type="predicted"/>
<name>A0AAD3D0E9_9STRA</name>
<dbReference type="AlphaFoldDB" id="A0AAD3D0E9"/>
<protein>
    <recommendedName>
        <fullName evidence="2">F-box domain-containing protein</fullName>
    </recommendedName>
</protein>
<feature type="region of interest" description="Disordered" evidence="1">
    <location>
        <begin position="1"/>
        <end position="35"/>
    </location>
</feature>
<dbReference type="Pfam" id="PF00646">
    <property type="entry name" value="F-box"/>
    <property type="match status" value="1"/>
</dbReference>
<sequence>MFDIGNALESGRKRARTEDSTLAAESSTTDEEQRAKNLSRKLSDLLKEFPEMKFLIDFENLQESVAVAVEKYAMNCNEESALYSLPNEILLKCLSYVGKGHYGSVSLTSKKLNEVYKEEFGRETAYLEMATSVQLTDYCINELCKSWKEKDEILKAAAVNGDIDILRYADLNGYDFFPLVEMEHTTYFASDGDIYYEDEDHEIKFSSHKKVRTFKIVERDHLHVLKYLHEELNYYFGLQRYCKPAIKHGKLEIIQWLQSIGCMDNARLNTSLDFCGYAIKSGKLEVLKWLLSNGFGIKESNEYILADAIRSESLEMIQYCYDLGHIDLQDVSLEDAIKVTRSVEVFRLMYELGYQFTEIRKWCCGYRITDYFEIIKFLRSISVPWDDGIMLEFVADGTLEMIKFAHEDGCPWDTQEFNVLFGSDKFSFAKFEYLIGNGCTFDYDMLYTYSLLEKKDFALLDYFVGKNTKFDNTLLQDMLKYCGYHPWFEGITYLLEKGKDVQNFKSIEDVFHIRNNIDGIKYFQSQGLPWCFDSSRNTHLLSKIACYNDLDDVKWAYENGCRGGYLVPYVAEEWEWGGIRQNRKWKENQTFFAENRMLAQTLFEEKKILSRMNVIEIGDAQFKPKPGFIKIDFSTLKSLFDHGYTFRSLSEKESITKEAFKECCRRSSSMEESRKRFAIIQQIGIREL</sequence>
<dbReference type="PROSITE" id="PS50181">
    <property type="entry name" value="FBOX"/>
    <property type="match status" value="1"/>
</dbReference>